<dbReference type="GO" id="GO:0071978">
    <property type="term" value="P:bacterial-type flagellum-dependent swarming motility"/>
    <property type="evidence" value="ECO:0007669"/>
    <property type="project" value="TreeGrafter"/>
</dbReference>
<dbReference type="NCBIfam" id="TIGR03506">
    <property type="entry name" value="FlgEFG_subfam"/>
    <property type="match status" value="2"/>
</dbReference>
<feature type="domain" description="Flagellar hook protein FlgE/F/G-like D1" evidence="11">
    <location>
        <begin position="97"/>
        <end position="160"/>
    </location>
</feature>
<dbReference type="RefSeq" id="WP_103908526.1">
    <property type="nucleotide sequence ID" value="NZ_FNUZ01000001.1"/>
</dbReference>
<evidence type="ECO:0000259" key="10">
    <source>
        <dbReference type="Pfam" id="PF06429"/>
    </source>
</evidence>
<dbReference type="InterPro" id="IPR019776">
    <property type="entry name" value="Flagellar_basal_body_rod_CS"/>
</dbReference>
<dbReference type="PANTHER" id="PTHR30435:SF19">
    <property type="entry name" value="FLAGELLAR BASAL-BODY ROD PROTEIN FLGG"/>
    <property type="match status" value="1"/>
</dbReference>
<gene>
    <name evidence="12" type="ORF">SAMN04488045_0099</name>
</gene>
<keyword evidence="12" id="KW-0966">Cell projection</keyword>
<dbReference type="GO" id="GO:0009426">
    <property type="term" value="C:bacterial-type flagellum basal body, distal rod"/>
    <property type="evidence" value="ECO:0007669"/>
    <property type="project" value="UniProtKB-UniRule"/>
</dbReference>
<dbReference type="Pfam" id="PF22692">
    <property type="entry name" value="LlgE_F_G_D1"/>
    <property type="match status" value="1"/>
</dbReference>
<evidence type="ECO:0000256" key="4">
    <source>
        <dbReference type="ARBA" id="ARBA00023143"/>
    </source>
</evidence>
<dbReference type="InterPro" id="IPR001444">
    <property type="entry name" value="Flag_bb_rod_N"/>
</dbReference>
<name>A0A1H5S6C1_9RHOB</name>
<evidence type="ECO:0000256" key="5">
    <source>
        <dbReference type="ARBA" id="ARBA00025933"/>
    </source>
</evidence>
<dbReference type="Proteomes" id="UP000236752">
    <property type="component" value="Unassembled WGS sequence"/>
</dbReference>
<dbReference type="AlphaFoldDB" id="A0A1H5S6C1"/>
<reference evidence="12 13" key="1">
    <citation type="submission" date="2016-10" db="EMBL/GenBank/DDBJ databases">
        <authorList>
            <person name="de Groot N.N."/>
        </authorList>
    </citation>
    <scope>NUCLEOTIDE SEQUENCE [LARGE SCALE GENOMIC DNA]</scope>
    <source>
        <strain evidence="12 13">DSM 26915</strain>
    </source>
</reference>
<dbReference type="InterPro" id="IPR010930">
    <property type="entry name" value="Flg_bb/hook_C_dom"/>
</dbReference>
<evidence type="ECO:0000259" key="11">
    <source>
        <dbReference type="Pfam" id="PF22692"/>
    </source>
</evidence>
<keyword evidence="12" id="KW-0969">Cilium</keyword>
<sequence>MSSNAMHVAKTGLNAQQARIQVISNNLANVNTTGFKRDRANFESLLYQVWRPAGSQTSEATEQASPTAVGTGVRMVNTEKLYTQGSLASTGNALDVAIDGKGFFQVLMPDGRIGYTRNGAFSQNSEGVLTTASGYVIQPEIQLPADALSVTVSADGIVSVTQPGAVEPQEVGQLTLANFVNPRGLDPIGETFVVETNASGAPIVAAPLADGAGKLVQGFLETSNVNVVQELVDMIEAQRAYEVNSRAISASDEMMRYLSNKL</sequence>
<organism evidence="12 13">
    <name type="scientific">Thalassococcus halodurans</name>
    <dbReference type="NCBI Taxonomy" id="373675"/>
    <lineage>
        <taxon>Bacteria</taxon>
        <taxon>Pseudomonadati</taxon>
        <taxon>Pseudomonadota</taxon>
        <taxon>Alphaproteobacteria</taxon>
        <taxon>Rhodobacterales</taxon>
        <taxon>Roseobacteraceae</taxon>
        <taxon>Thalassococcus</taxon>
    </lineage>
</organism>
<dbReference type="InterPro" id="IPR020013">
    <property type="entry name" value="Flagellar_FlgE/F/G"/>
</dbReference>
<comment type="subcellular location">
    <subcellularLocation>
        <location evidence="1 8">Bacterial flagellum basal body</location>
    </subcellularLocation>
</comment>
<comment type="similarity">
    <text evidence="2 8">Belongs to the flagella basal body rod proteins family.</text>
</comment>
<protein>
    <recommendedName>
        <fullName evidence="3 7">Flagellar basal-body rod protein FlgG</fullName>
    </recommendedName>
    <alternativeName>
        <fullName evidence="6 8">Distal rod protein</fullName>
    </alternativeName>
</protein>
<dbReference type="InterPro" id="IPR053967">
    <property type="entry name" value="LlgE_F_G-like_D1"/>
</dbReference>
<dbReference type="InterPro" id="IPR037925">
    <property type="entry name" value="FlgE/F/G-like"/>
</dbReference>
<dbReference type="Pfam" id="PF06429">
    <property type="entry name" value="Flg_bbr_C"/>
    <property type="match status" value="1"/>
</dbReference>
<feature type="domain" description="Flagellar basal body rod protein N-terminal" evidence="9">
    <location>
        <begin position="6"/>
        <end position="36"/>
    </location>
</feature>
<dbReference type="InterPro" id="IPR012834">
    <property type="entry name" value="FlgG_G_neg"/>
</dbReference>
<evidence type="ECO:0000256" key="1">
    <source>
        <dbReference type="ARBA" id="ARBA00004117"/>
    </source>
</evidence>
<evidence type="ECO:0000256" key="3">
    <source>
        <dbReference type="ARBA" id="ARBA00017948"/>
    </source>
</evidence>
<dbReference type="PROSITE" id="PS00588">
    <property type="entry name" value="FLAGELLA_BB_ROD"/>
    <property type="match status" value="1"/>
</dbReference>
<keyword evidence="12" id="KW-0282">Flagellum</keyword>
<evidence type="ECO:0000259" key="9">
    <source>
        <dbReference type="Pfam" id="PF00460"/>
    </source>
</evidence>
<dbReference type="PANTHER" id="PTHR30435">
    <property type="entry name" value="FLAGELLAR PROTEIN"/>
    <property type="match status" value="1"/>
</dbReference>
<evidence type="ECO:0000313" key="13">
    <source>
        <dbReference type="Proteomes" id="UP000236752"/>
    </source>
</evidence>
<evidence type="ECO:0000313" key="12">
    <source>
        <dbReference type="EMBL" id="SEF45428.1"/>
    </source>
</evidence>
<keyword evidence="13" id="KW-1185">Reference proteome</keyword>
<proteinExistence type="inferred from homology"/>
<comment type="subunit">
    <text evidence="5 8">The basal body constitutes a major portion of the flagellar organelle and consists of four rings (L,P,S, and M) mounted on a central rod. The rod consists of about 26 subunits of FlgG in the distal portion, and FlgB, FlgC and FlgF are thought to build up the proximal portion of the rod with about 6 subunits each.</text>
</comment>
<evidence type="ECO:0000256" key="8">
    <source>
        <dbReference type="RuleBase" id="RU362116"/>
    </source>
</evidence>
<accession>A0A1H5S6C1</accession>
<keyword evidence="4 8" id="KW-0975">Bacterial flagellum</keyword>
<evidence type="ECO:0000256" key="7">
    <source>
        <dbReference type="NCBIfam" id="TIGR02488"/>
    </source>
</evidence>
<feature type="domain" description="Flagellar basal-body/hook protein C-terminal" evidence="10">
    <location>
        <begin position="216"/>
        <end position="260"/>
    </location>
</feature>
<evidence type="ECO:0000256" key="2">
    <source>
        <dbReference type="ARBA" id="ARBA00009677"/>
    </source>
</evidence>
<dbReference type="OrthoDB" id="9804559at2"/>
<evidence type="ECO:0000256" key="6">
    <source>
        <dbReference type="ARBA" id="ARBA00032912"/>
    </source>
</evidence>
<dbReference type="Pfam" id="PF00460">
    <property type="entry name" value="Flg_bb_rod"/>
    <property type="match status" value="1"/>
</dbReference>
<dbReference type="SUPFAM" id="SSF117143">
    <property type="entry name" value="Flagellar hook protein flgE"/>
    <property type="match status" value="1"/>
</dbReference>
<dbReference type="NCBIfam" id="TIGR02488">
    <property type="entry name" value="flgG_G_neg"/>
    <property type="match status" value="1"/>
</dbReference>
<dbReference type="EMBL" id="FNUZ01000001">
    <property type="protein sequence ID" value="SEF45428.1"/>
    <property type="molecule type" value="Genomic_DNA"/>
</dbReference>